<keyword evidence="1" id="KW-1133">Transmembrane helix</keyword>
<organism evidence="2 3">
    <name type="scientific">Kangiella marina</name>
    <dbReference type="NCBI Taxonomy" id="1079178"/>
    <lineage>
        <taxon>Bacteria</taxon>
        <taxon>Pseudomonadati</taxon>
        <taxon>Pseudomonadota</taxon>
        <taxon>Gammaproteobacteria</taxon>
        <taxon>Kangiellales</taxon>
        <taxon>Kangiellaceae</taxon>
        <taxon>Kangiella</taxon>
    </lineage>
</organism>
<protein>
    <recommendedName>
        <fullName evidence="4">DUF4381 domain-containing protein</fullName>
    </recommendedName>
</protein>
<proteinExistence type="predicted"/>
<feature type="transmembrane region" description="Helical" evidence="1">
    <location>
        <begin position="33"/>
        <end position="55"/>
    </location>
</feature>
<keyword evidence="1" id="KW-0812">Transmembrane</keyword>
<name>A0ABP8IFH9_9GAMM</name>
<evidence type="ECO:0000256" key="1">
    <source>
        <dbReference type="SAM" id="Phobius"/>
    </source>
</evidence>
<keyword evidence="1" id="KW-0472">Membrane</keyword>
<accession>A0ABP8IFH9</accession>
<comment type="caution">
    <text evidence="2">The sequence shown here is derived from an EMBL/GenBank/DDBJ whole genome shotgun (WGS) entry which is preliminary data.</text>
</comment>
<evidence type="ECO:0008006" key="4">
    <source>
        <dbReference type="Google" id="ProtNLM"/>
    </source>
</evidence>
<dbReference type="InterPro" id="IPR025489">
    <property type="entry name" value="DUF4381"/>
</dbReference>
<evidence type="ECO:0000313" key="3">
    <source>
        <dbReference type="Proteomes" id="UP001501011"/>
    </source>
</evidence>
<gene>
    <name evidence="2" type="ORF">GCM10023151_06450</name>
</gene>
<sequence length="178" mass="20391">MNMTFLNSAQSQLLEQLRDIHTPETVSWWPLAIGWWVVIGLVVLILVLLLIKTLIKKHHYRYVRFATSELKSLANSDEPRWLAKCHNIMRRLCLCYGDEALVSSLSQAEWLRLLQSTNQQQLSQDTLDAVVDLPYKPVEASESLNKALIINEVIGWASDLPEQIQHYPQSSTEESAHV</sequence>
<evidence type="ECO:0000313" key="2">
    <source>
        <dbReference type="EMBL" id="GAA4357464.1"/>
    </source>
</evidence>
<dbReference type="Proteomes" id="UP001501011">
    <property type="component" value="Unassembled WGS sequence"/>
</dbReference>
<reference evidence="3" key="1">
    <citation type="journal article" date="2019" name="Int. J. Syst. Evol. Microbiol.">
        <title>The Global Catalogue of Microorganisms (GCM) 10K type strain sequencing project: providing services to taxonomists for standard genome sequencing and annotation.</title>
        <authorList>
            <consortium name="The Broad Institute Genomics Platform"/>
            <consortium name="The Broad Institute Genome Sequencing Center for Infectious Disease"/>
            <person name="Wu L."/>
            <person name="Ma J."/>
        </authorList>
    </citation>
    <scope>NUCLEOTIDE SEQUENCE [LARGE SCALE GENOMIC DNA]</scope>
    <source>
        <strain evidence="3">JCM 17728</strain>
    </source>
</reference>
<dbReference type="EMBL" id="BAABFV010000001">
    <property type="protein sequence ID" value="GAA4357464.1"/>
    <property type="molecule type" value="Genomic_DNA"/>
</dbReference>
<dbReference type="Pfam" id="PF14316">
    <property type="entry name" value="DUF4381"/>
    <property type="match status" value="1"/>
</dbReference>
<dbReference type="RefSeq" id="WP_345291760.1">
    <property type="nucleotide sequence ID" value="NZ_BAABFV010000001.1"/>
</dbReference>
<keyword evidence="3" id="KW-1185">Reference proteome</keyword>